<evidence type="ECO:0000259" key="2">
    <source>
        <dbReference type="Pfam" id="PF07715"/>
    </source>
</evidence>
<dbReference type="InterPro" id="IPR023996">
    <property type="entry name" value="TonB-dep_OMP_SusC/RagA"/>
</dbReference>
<gene>
    <name evidence="3" type="ORF">OM074_03015</name>
</gene>
<organism evidence="3 4">
    <name type="scientific">Plebeiibacterium marinum</name>
    <dbReference type="NCBI Taxonomy" id="2992111"/>
    <lineage>
        <taxon>Bacteria</taxon>
        <taxon>Pseudomonadati</taxon>
        <taxon>Bacteroidota</taxon>
        <taxon>Bacteroidia</taxon>
        <taxon>Marinilabiliales</taxon>
        <taxon>Marinilabiliaceae</taxon>
        <taxon>Plebeiibacterium</taxon>
    </lineage>
</organism>
<evidence type="ECO:0000313" key="3">
    <source>
        <dbReference type="EMBL" id="MCW3804579.1"/>
    </source>
</evidence>
<dbReference type="SUPFAM" id="SSF56935">
    <property type="entry name" value="Porins"/>
    <property type="match status" value="1"/>
</dbReference>
<feature type="domain" description="TonB-dependent receptor plug" evidence="2">
    <location>
        <begin position="42"/>
        <end position="140"/>
    </location>
</feature>
<dbReference type="Pfam" id="PF07715">
    <property type="entry name" value="Plug"/>
    <property type="match status" value="1"/>
</dbReference>
<reference evidence="3" key="1">
    <citation type="submission" date="2022-10" db="EMBL/GenBank/DDBJ databases">
        <authorList>
            <person name="Yu W.X."/>
        </authorList>
    </citation>
    <scope>NUCLEOTIDE SEQUENCE</scope>
    <source>
        <strain evidence="3">D04</strain>
    </source>
</reference>
<evidence type="ECO:0000313" key="4">
    <source>
        <dbReference type="Proteomes" id="UP001207408"/>
    </source>
</evidence>
<dbReference type="EMBL" id="JAPDPI010000003">
    <property type="protein sequence ID" value="MCW3804579.1"/>
    <property type="molecule type" value="Genomic_DNA"/>
</dbReference>
<dbReference type="RefSeq" id="WP_301197800.1">
    <property type="nucleotide sequence ID" value="NZ_JAPDPI010000003.1"/>
</dbReference>
<accession>A0AAE3SIN2</accession>
<keyword evidence="4" id="KW-1185">Reference proteome</keyword>
<dbReference type="InterPro" id="IPR037066">
    <property type="entry name" value="Plug_dom_sf"/>
</dbReference>
<comment type="caution">
    <text evidence="3">The sequence shown here is derived from an EMBL/GenBank/DDBJ whole genome shotgun (WGS) entry which is preliminary data.</text>
</comment>
<proteinExistence type="predicted"/>
<sequence>MKKLFINICLVLFTISYFNGVNVHAQEKTDSIANVAIDSQAKEVINVAFGTQNKEDVLGAVSTVNMSDLLKKNYQTFPLDGIRSFVAGYNGNIWGQGFLVLVDGVPRNVMDLNATEIESVTVLKGANAVVLYGSKAAKGAILITTKRGEVHPMTIEARVNTGMYVPKSYPKYLGAASYMNLYNEACDNDDKEHLYKDETIYNTATGVNPYKYPDIDFFSSDYLRKAYNKTDATVEIAGGDEKTQYYTNFGMSYNNDLVNYGEQSKNHDLNFNMRGNVDMQLTEWLSAKTNAHVIYNNNYIGRGNFWGSSATLRPNWFNPLIPIDMIDPNNTNLQTTIANSNNVIDGKYLLGGKNDLQTNAFADMLAAGYIRYKDRVFQFDVSATADLSGITQGLSFTNSFSIDYNSFYSEAYKQSYRTYAPVWSNMNGEDMIIDLAKYGDDGSATNEMIGDSRYMQTITFYSQLNYARTFNNTHNVTGNIIGWGFQYRNSVDADHEGSDYHSFCNANLGMQLAYNYNHKYYIDFSGAFIHSAQFAEGNREAFSPTVTLGWRLSDEEFLNDVSFIDNLKLTASYAKLNQDIDIQDGDDSYYLYQGYYSDNSYFNWRDGTMGGAIGVLSKRGSNPGLDFVSREEIRVGLEGALLENKVLFDINYFNQVTDGLLTQGASTLYPSYFERWDYSFLPYVNYNKDKRTGLDFSVSYNNNLGDLKYQIGFVGMLYDSEAIKRDEVYDEDYLYREGKPLDASFGYICEGFFTDDMDVANHATQTFGGGDVKAGDLKYKDVNNDNTIDYRDQVELGKYGSPFTYGINLTLQYKNWTLFAMGHGQSGAIGYKNSNYYWVYGNRKYSEEVLGRWTPETASTATYPRLTTMSNTNNFQNSTFWKYKNNRFDLAKIQVTYDLPKKMFNENSLLSQLSVYFSGQNLLTISKERKLMEMNVGSAPQCRFYNIGIKAAF</sequence>
<feature type="signal peptide" evidence="1">
    <location>
        <begin position="1"/>
        <end position="25"/>
    </location>
</feature>
<name>A0AAE3SIN2_9BACT</name>
<dbReference type="AlphaFoldDB" id="A0AAE3SIN2"/>
<dbReference type="NCBIfam" id="TIGR04056">
    <property type="entry name" value="OMP_RagA_SusC"/>
    <property type="match status" value="1"/>
</dbReference>
<dbReference type="Gene3D" id="2.170.130.10">
    <property type="entry name" value="TonB-dependent receptor, plug domain"/>
    <property type="match status" value="1"/>
</dbReference>
<dbReference type="InterPro" id="IPR012910">
    <property type="entry name" value="Plug_dom"/>
</dbReference>
<feature type="chain" id="PRO_5042225793" evidence="1">
    <location>
        <begin position="26"/>
        <end position="953"/>
    </location>
</feature>
<keyword evidence="1" id="KW-0732">Signal</keyword>
<evidence type="ECO:0000256" key="1">
    <source>
        <dbReference type="SAM" id="SignalP"/>
    </source>
</evidence>
<protein>
    <submittedName>
        <fullName evidence="3">SusC/RagA family TonB-linked outer membrane protein</fullName>
    </submittedName>
</protein>
<dbReference type="Proteomes" id="UP001207408">
    <property type="component" value="Unassembled WGS sequence"/>
</dbReference>